<reference evidence="15 16" key="1">
    <citation type="journal article" date="2019" name="Sci. Rep.">
        <title>Colletotrichum shisoi sp. nov., an anthracnose pathogen of Perilla frutescens in Japan: molecular phylogenetic, morphological and genomic evidence.</title>
        <authorList>
            <person name="Gan P."/>
            <person name="Tsushima A."/>
            <person name="Hiroyama R."/>
            <person name="Narusaka M."/>
            <person name="Takano Y."/>
            <person name="Narusaka Y."/>
            <person name="Kawaradani M."/>
            <person name="Damm U."/>
            <person name="Shirasu K."/>
        </authorList>
    </citation>
    <scope>NUCLEOTIDE SEQUENCE [LARGE SCALE GENOMIC DNA]</scope>
    <source>
        <strain evidence="15 16">PG-2018a</strain>
    </source>
</reference>
<feature type="domain" description="ABC transporter" evidence="13">
    <location>
        <begin position="592"/>
        <end position="820"/>
    </location>
</feature>
<proteinExistence type="inferred from homology"/>
<dbReference type="InterPro" id="IPR011527">
    <property type="entry name" value="ABC1_TM_dom"/>
</dbReference>
<evidence type="ECO:0000256" key="8">
    <source>
        <dbReference type="ARBA" id="ARBA00022989"/>
    </source>
</evidence>
<dbReference type="PROSITE" id="PS50929">
    <property type="entry name" value="ABC_TM1F"/>
    <property type="match status" value="2"/>
</dbReference>
<dbReference type="PROSITE" id="PS00211">
    <property type="entry name" value="ABC_TRANSPORTER_1"/>
    <property type="match status" value="2"/>
</dbReference>
<feature type="transmembrane region" description="Helical" evidence="12">
    <location>
        <begin position="1113"/>
        <end position="1133"/>
    </location>
</feature>
<feature type="transmembrane region" description="Helical" evidence="12">
    <location>
        <begin position="31"/>
        <end position="51"/>
    </location>
</feature>
<evidence type="ECO:0000256" key="4">
    <source>
        <dbReference type="ARBA" id="ARBA00022475"/>
    </source>
</evidence>
<dbReference type="PROSITE" id="PS50893">
    <property type="entry name" value="ABC_TRANSPORTER_2"/>
    <property type="match status" value="2"/>
</dbReference>
<dbReference type="Gene3D" id="1.20.1560.10">
    <property type="entry name" value="ABC transporter type 1, transmembrane domain"/>
    <property type="match status" value="2"/>
</dbReference>
<dbReference type="FunFam" id="1.20.1560.10:FF:000055">
    <property type="entry name" value="ABC multidrug transporter (Eurofung)"/>
    <property type="match status" value="1"/>
</dbReference>
<feature type="transmembrane region" description="Helical" evidence="12">
    <location>
        <begin position="487"/>
        <end position="508"/>
    </location>
</feature>
<keyword evidence="10" id="KW-0325">Glycoprotein</keyword>
<protein>
    <submittedName>
        <fullName evidence="15">ABC transporter FUM19</fullName>
    </submittedName>
</protein>
<dbReference type="InterPro" id="IPR017871">
    <property type="entry name" value="ABC_transporter-like_CS"/>
</dbReference>
<evidence type="ECO:0000256" key="12">
    <source>
        <dbReference type="SAM" id="Phobius"/>
    </source>
</evidence>
<name>A0A5Q4BHJ3_9PEZI</name>
<dbReference type="Pfam" id="PF24357">
    <property type="entry name" value="TMD0_ABC"/>
    <property type="match status" value="1"/>
</dbReference>
<dbReference type="OrthoDB" id="6500128at2759"/>
<evidence type="ECO:0000256" key="1">
    <source>
        <dbReference type="ARBA" id="ARBA00004651"/>
    </source>
</evidence>
<feature type="transmembrane region" description="Helical" evidence="12">
    <location>
        <begin position="1002"/>
        <end position="1022"/>
    </location>
</feature>
<feature type="transmembrane region" description="Helical" evidence="12">
    <location>
        <begin position="929"/>
        <end position="953"/>
    </location>
</feature>
<feature type="transmembrane region" description="Helical" evidence="12">
    <location>
        <begin position="58"/>
        <end position="78"/>
    </location>
</feature>
<keyword evidence="16" id="KW-1185">Reference proteome</keyword>
<dbReference type="EMBL" id="PUHP01001309">
    <property type="protein sequence ID" value="TQN66167.1"/>
    <property type="molecule type" value="Genomic_DNA"/>
</dbReference>
<dbReference type="Pfam" id="PF00005">
    <property type="entry name" value="ABC_tran"/>
    <property type="match status" value="2"/>
</dbReference>
<dbReference type="InterPro" id="IPR027417">
    <property type="entry name" value="P-loop_NTPase"/>
</dbReference>
<evidence type="ECO:0000256" key="9">
    <source>
        <dbReference type="ARBA" id="ARBA00023136"/>
    </source>
</evidence>
<evidence type="ECO:0000256" key="7">
    <source>
        <dbReference type="ARBA" id="ARBA00022840"/>
    </source>
</evidence>
<dbReference type="CDD" id="cd18579">
    <property type="entry name" value="ABC_6TM_ABCC_D1"/>
    <property type="match status" value="1"/>
</dbReference>
<keyword evidence="4" id="KW-1003">Cell membrane</keyword>
<feature type="transmembrane region" description="Helical" evidence="12">
    <location>
        <begin position="129"/>
        <end position="148"/>
    </location>
</feature>
<comment type="subcellular location">
    <subcellularLocation>
        <location evidence="1">Cell membrane</location>
        <topology evidence="1">Multi-pass membrane protein</topology>
    </subcellularLocation>
</comment>
<dbReference type="SUPFAM" id="SSF90123">
    <property type="entry name" value="ABC transporter transmembrane region"/>
    <property type="match status" value="2"/>
</dbReference>
<dbReference type="GO" id="GO:0140359">
    <property type="term" value="F:ABC-type transporter activity"/>
    <property type="evidence" value="ECO:0007669"/>
    <property type="project" value="InterPro"/>
</dbReference>
<feature type="compositionally biased region" description="Acidic residues" evidence="11">
    <location>
        <begin position="821"/>
        <end position="837"/>
    </location>
</feature>
<organism evidence="15 16">
    <name type="scientific">Colletotrichum shisoi</name>
    <dbReference type="NCBI Taxonomy" id="2078593"/>
    <lineage>
        <taxon>Eukaryota</taxon>
        <taxon>Fungi</taxon>
        <taxon>Dikarya</taxon>
        <taxon>Ascomycota</taxon>
        <taxon>Pezizomycotina</taxon>
        <taxon>Sordariomycetes</taxon>
        <taxon>Hypocreomycetidae</taxon>
        <taxon>Glomerellales</taxon>
        <taxon>Glomerellaceae</taxon>
        <taxon>Colletotrichum</taxon>
        <taxon>Colletotrichum destructivum species complex</taxon>
    </lineage>
</organism>
<dbReference type="GO" id="GO:0005886">
    <property type="term" value="C:plasma membrane"/>
    <property type="evidence" value="ECO:0007669"/>
    <property type="project" value="UniProtKB-SubCell"/>
</dbReference>
<dbReference type="InterPro" id="IPR044726">
    <property type="entry name" value="ABCC_6TM_D2"/>
</dbReference>
<feature type="domain" description="ABC transporter" evidence="13">
    <location>
        <begin position="1203"/>
        <end position="1461"/>
    </location>
</feature>
<feature type="transmembrane region" description="Helical" evidence="12">
    <location>
        <begin position="874"/>
        <end position="898"/>
    </location>
</feature>
<dbReference type="SMART" id="SM00382">
    <property type="entry name" value="AAA"/>
    <property type="match status" value="2"/>
</dbReference>
<dbReference type="Gene3D" id="3.40.50.300">
    <property type="entry name" value="P-loop containing nucleotide triphosphate hydrolases"/>
    <property type="match status" value="2"/>
</dbReference>
<dbReference type="Proteomes" id="UP000326340">
    <property type="component" value="Unassembled WGS sequence"/>
</dbReference>
<feature type="domain" description="ABC transmembrane type-1" evidence="14">
    <location>
        <begin position="887"/>
        <end position="1166"/>
    </location>
</feature>
<comment type="caution">
    <text evidence="15">The sequence shown here is derived from an EMBL/GenBank/DDBJ whole genome shotgun (WGS) entry which is preliminary data.</text>
</comment>
<evidence type="ECO:0000313" key="15">
    <source>
        <dbReference type="EMBL" id="TQN66167.1"/>
    </source>
</evidence>
<dbReference type="InterPro" id="IPR044746">
    <property type="entry name" value="ABCC_6TM_D1"/>
</dbReference>
<dbReference type="CDD" id="cd03250">
    <property type="entry name" value="ABCC_MRP_domain1"/>
    <property type="match status" value="1"/>
</dbReference>
<feature type="domain" description="ABC transmembrane type-1" evidence="14">
    <location>
        <begin position="277"/>
        <end position="546"/>
    </location>
</feature>
<dbReference type="GO" id="GO:0016887">
    <property type="term" value="F:ATP hydrolysis activity"/>
    <property type="evidence" value="ECO:0007669"/>
    <property type="project" value="InterPro"/>
</dbReference>
<evidence type="ECO:0000256" key="11">
    <source>
        <dbReference type="SAM" id="MobiDB-lite"/>
    </source>
</evidence>
<dbReference type="Pfam" id="PF00664">
    <property type="entry name" value="ABC_membrane"/>
    <property type="match status" value="1"/>
</dbReference>
<evidence type="ECO:0000256" key="2">
    <source>
        <dbReference type="ARBA" id="ARBA00009726"/>
    </source>
</evidence>
<evidence type="ECO:0000256" key="3">
    <source>
        <dbReference type="ARBA" id="ARBA00022448"/>
    </source>
</evidence>
<feature type="transmembrane region" description="Helical" evidence="12">
    <location>
        <begin position="256"/>
        <end position="274"/>
    </location>
</feature>
<dbReference type="InterPro" id="IPR036640">
    <property type="entry name" value="ABC1_TM_sf"/>
</dbReference>
<feature type="transmembrane region" description="Helical" evidence="12">
    <location>
        <begin position="98"/>
        <end position="117"/>
    </location>
</feature>
<feature type="region of interest" description="Disordered" evidence="11">
    <location>
        <begin position="820"/>
        <end position="839"/>
    </location>
</feature>
<comment type="similarity">
    <text evidence="2">Belongs to the ABC transporter superfamily. ABCC family. Conjugate transporter (TC 3.A.1.208) subfamily.</text>
</comment>
<accession>A0A5Q4BHJ3</accession>
<feature type="transmembrane region" description="Helical" evidence="12">
    <location>
        <begin position="309"/>
        <end position="333"/>
    </location>
</feature>
<evidence type="ECO:0000313" key="16">
    <source>
        <dbReference type="Proteomes" id="UP000326340"/>
    </source>
</evidence>
<keyword evidence="8 12" id="KW-1133">Transmembrane helix</keyword>
<evidence type="ECO:0000256" key="5">
    <source>
        <dbReference type="ARBA" id="ARBA00022692"/>
    </source>
</evidence>
<evidence type="ECO:0000256" key="10">
    <source>
        <dbReference type="ARBA" id="ARBA00023180"/>
    </source>
</evidence>
<keyword evidence="9 12" id="KW-0472">Membrane</keyword>
<evidence type="ECO:0000256" key="6">
    <source>
        <dbReference type="ARBA" id="ARBA00022741"/>
    </source>
</evidence>
<keyword evidence="5 12" id="KW-0812">Transmembrane</keyword>
<keyword evidence="6" id="KW-0547">Nucleotide-binding</keyword>
<keyword evidence="3" id="KW-0813">Transport</keyword>
<dbReference type="PANTHER" id="PTHR24223">
    <property type="entry name" value="ATP-BINDING CASSETTE SUB-FAMILY C"/>
    <property type="match status" value="1"/>
</dbReference>
<evidence type="ECO:0000259" key="13">
    <source>
        <dbReference type="PROSITE" id="PS50893"/>
    </source>
</evidence>
<dbReference type="InterPro" id="IPR003593">
    <property type="entry name" value="AAA+_ATPase"/>
</dbReference>
<dbReference type="GO" id="GO:0005524">
    <property type="term" value="F:ATP binding"/>
    <property type="evidence" value="ECO:0007669"/>
    <property type="project" value="UniProtKB-KW"/>
</dbReference>
<dbReference type="CDD" id="cd18580">
    <property type="entry name" value="ABC_6TM_ABCC_D2"/>
    <property type="match status" value="1"/>
</dbReference>
<gene>
    <name evidence="15" type="primary">FUM19-2</name>
    <name evidence="15" type="ORF">CSHISOI_09261</name>
</gene>
<feature type="transmembrane region" description="Helical" evidence="12">
    <location>
        <begin position="1028"/>
        <end position="1046"/>
    </location>
</feature>
<dbReference type="FunFam" id="1.20.1560.10:FF:000066">
    <property type="entry name" value="ABC multidrug transporter (Eurofung)"/>
    <property type="match status" value="1"/>
</dbReference>
<evidence type="ECO:0000259" key="14">
    <source>
        <dbReference type="PROSITE" id="PS50929"/>
    </source>
</evidence>
<dbReference type="PANTHER" id="PTHR24223:SF345">
    <property type="entry name" value="ABC MULTIDRUG TRANSPORTER (EUROFUNG)"/>
    <property type="match status" value="1"/>
</dbReference>
<dbReference type="SUPFAM" id="SSF52540">
    <property type="entry name" value="P-loop containing nucleoside triphosphate hydrolases"/>
    <property type="match status" value="2"/>
</dbReference>
<dbReference type="InterPro" id="IPR056227">
    <property type="entry name" value="TMD0_ABC"/>
</dbReference>
<dbReference type="InterPro" id="IPR050173">
    <property type="entry name" value="ABC_transporter_C-like"/>
</dbReference>
<dbReference type="InterPro" id="IPR003439">
    <property type="entry name" value="ABC_transporter-like_ATP-bd"/>
</dbReference>
<dbReference type="FunFam" id="3.40.50.300:FF:001854">
    <property type="entry name" value="ABC multidrug transporter (Eurofung)"/>
    <property type="match status" value="1"/>
</dbReference>
<keyword evidence="7" id="KW-0067">ATP-binding</keyword>
<feature type="transmembrane region" description="Helical" evidence="12">
    <location>
        <begin position="409"/>
        <end position="429"/>
    </location>
</feature>
<sequence length="1468" mass="159910">MSFSCLNDDTLGPVVHGCRDDFDFTVKFQQVVLSIVPSSMFIAAAFLRLAHLFRQQKVVDAVVLQWLKLSLVVVYTGLRLGQLILSGRGTYWSSQSGVASDAMAFIVALVMILLSFLEHLRSPRPSMLLGVYLLVTILFDVVQARTLWLSSAASTNELQQARISVAAVVVKAAILVLESRKKPLANLQAQQSPEVTTGIISLSTYFWVNNLLLAGFRKLLTIGDLYALDQSMSAEVLYTKLSPHLERNIAQGRKHALLSSLVGTLAAPLIFPIVPRLCQIGFKFCQPLMIESLLNYLQEPEGASSPNKGYGFIGAAMLIYLGMTTSLSLYWYFQERFVHMVRATLASAVYRKTTTISLSAADDSAALTLMNADVERVKMGFLPLHEYWANTVEVALACWLLQRQIGAAFVAPVIVVIVCTAASTVTARLTGKRQTLWMDSIQKRVGVTAKAISSMKALKISAMSGPIENLIQGLRLKELSVGGKWRLMLLAAVTIAYTPFQLGPVMAFAVTSQTLDVTRIFTSMAYLMLLATPLGSLFQSIPQMVSAFACLGRIQAYLDKEARVDFRKTPDPPLLLEKHADTPDPEPQTAAIEAKQASFGWVEGKNVLGDIDITIPAHALTIIVGPVASGKSTLLKGLLGETPVSSGEVLMSVKHSRIGYCDQSPFLYNNTIKANIVGHSQLDPQRYSQVIEATMLSTDFATFPKGDGTNIGSNGLTLSGGQRQRVALARALYLETDLLILDDILSGLDATTEEHVFRKVFGSDGMVRRKGITAVLCTHSVRHLPLADHIIALGVDCTVVEQGSFADLQMNGKYVQSLEIQEAEESPEPEADADADADGTQADETIPLAQAVTEVSVVAEESDKARQLGDFAVYTHYLGSIATWVIAVFFFWCCAYGFTFNFPTVWLKFWSEDVVASNPKRSGSFYMGIYALLQITCLGSLMAVVMICTQTMISQSGSTLHKRALRTLIGAPLRFFATTDTGTVTNLFAQDLALIDSELPMALINFSVLCFAVVGMAAVIAISSPWLAISYPFLVAILCVVQTFYLRTSRQLPIMDLEAKGPLYSHFIDTLKGLATLRALGFIESDIGVNNVLLDTSQRPAYQLAIIQRWLQLTLKLLVVILATVVVALATQLRTSSGFTGASLVTLMTFGDTLTTIVQSYTVLETSIGAVARLKTFSDTVTPETGPEENIVPKESWPENGAIEIKAVSASYGAPQGTPSAGAETKPPSDLAIRDLHLSIRPGERMAICGRTGSGKSSLILLLLRLLEIVPGSENGIVVDSLPVDKIDRDALRRRIIAVPQDAIFLPDGSTVRENLDPFQVADDSECLSVLEQVGLLDGIQERGGIDSNLTADSFSQGQKQLFCLARAVLRRRVKSRNGMDGGILLLDEVSSSVDRVTDLAMQDIIRREFVGYTIIMVSHRLDMVLECDTVVVMDMGRVAEKGAPRVLKEQEGGMFRELWNSSKTAEE</sequence>